<protein>
    <submittedName>
        <fullName evidence="1">Uncharacterized protein</fullName>
    </submittedName>
</protein>
<dbReference type="AlphaFoldDB" id="A0AA39WK69"/>
<evidence type="ECO:0000313" key="2">
    <source>
        <dbReference type="Proteomes" id="UP001175000"/>
    </source>
</evidence>
<sequence>MKIFKIPKANSRSSLLELPLEIRELIIGEFILAHHGKAPRLNDLDFWERLRRAEIESRSFSCDPWTNLEGPRLNRGRTSSDGRDGLGLDKGFLDNPALPLLLASRQIHRETKDLLALKSFKKLTRYTLDLICLDEAFFYATWLSIPWRASRIDELYIRLRFFPDTTSGSTHEGAIASRAPESSSDKEIAARTFYRLLDQIAKRGIFRDGTGNNQPLIIDRIVADFTTSKHPAPQQHGIKRLGLDRLDELPERWKFLQGGRENQCFHSVTKICCSFMAYATTSAILLGMQSICSSVGEIEYCLDGGPRVKVSLDRWLETILERCEGSGKPVPKLVNVAVTKRSRARLSGAKLHGRVEDGREPDVRINWRDIWDVIVLRW</sequence>
<comment type="caution">
    <text evidence="1">The sequence shown here is derived from an EMBL/GenBank/DDBJ whole genome shotgun (WGS) entry which is preliminary data.</text>
</comment>
<evidence type="ECO:0000313" key="1">
    <source>
        <dbReference type="EMBL" id="KAK0616889.1"/>
    </source>
</evidence>
<dbReference type="EMBL" id="JAULSU010000005">
    <property type="protein sequence ID" value="KAK0616889.1"/>
    <property type="molecule type" value="Genomic_DNA"/>
</dbReference>
<gene>
    <name evidence="1" type="ORF">B0T14DRAFT_523992</name>
</gene>
<dbReference type="Proteomes" id="UP001175000">
    <property type="component" value="Unassembled WGS sequence"/>
</dbReference>
<keyword evidence="2" id="KW-1185">Reference proteome</keyword>
<organism evidence="1 2">
    <name type="scientific">Immersiella caudata</name>
    <dbReference type="NCBI Taxonomy" id="314043"/>
    <lineage>
        <taxon>Eukaryota</taxon>
        <taxon>Fungi</taxon>
        <taxon>Dikarya</taxon>
        <taxon>Ascomycota</taxon>
        <taxon>Pezizomycotina</taxon>
        <taxon>Sordariomycetes</taxon>
        <taxon>Sordariomycetidae</taxon>
        <taxon>Sordariales</taxon>
        <taxon>Lasiosphaeriaceae</taxon>
        <taxon>Immersiella</taxon>
    </lineage>
</organism>
<name>A0AA39WK69_9PEZI</name>
<proteinExistence type="predicted"/>
<reference evidence="1" key="1">
    <citation type="submission" date="2023-06" db="EMBL/GenBank/DDBJ databases">
        <title>Genome-scale phylogeny and comparative genomics of the fungal order Sordariales.</title>
        <authorList>
            <consortium name="Lawrence Berkeley National Laboratory"/>
            <person name="Hensen N."/>
            <person name="Bonometti L."/>
            <person name="Westerberg I."/>
            <person name="Brannstrom I.O."/>
            <person name="Guillou S."/>
            <person name="Cros-Aarteil S."/>
            <person name="Calhoun S."/>
            <person name="Haridas S."/>
            <person name="Kuo A."/>
            <person name="Mondo S."/>
            <person name="Pangilinan J."/>
            <person name="Riley R."/>
            <person name="Labutti K."/>
            <person name="Andreopoulos B."/>
            <person name="Lipzen A."/>
            <person name="Chen C."/>
            <person name="Yanf M."/>
            <person name="Daum C."/>
            <person name="Ng V."/>
            <person name="Clum A."/>
            <person name="Steindorff A."/>
            <person name="Ohm R."/>
            <person name="Martin F."/>
            <person name="Silar P."/>
            <person name="Natvig D."/>
            <person name="Lalanne C."/>
            <person name="Gautier V."/>
            <person name="Ament-Velasquez S.L."/>
            <person name="Kruys A."/>
            <person name="Hutchinson M.I."/>
            <person name="Powell A.J."/>
            <person name="Barry K."/>
            <person name="Miller A.N."/>
            <person name="Grigoriev I.V."/>
            <person name="Debuchy R."/>
            <person name="Gladieux P."/>
            <person name="Thoren M.H."/>
            <person name="Johannesson H."/>
        </authorList>
    </citation>
    <scope>NUCLEOTIDE SEQUENCE</scope>
    <source>
        <strain evidence="1">CBS 606.72</strain>
    </source>
</reference>
<accession>A0AA39WK69</accession>